<protein>
    <submittedName>
        <fullName evidence="4">Peptidylprolyl isomerase</fullName>
    </submittedName>
</protein>
<evidence type="ECO:0000259" key="3">
    <source>
        <dbReference type="PROSITE" id="PS50198"/>
    </source>
</evidence>
<dbReference type="SUPFAM" id="SSF54534">
    <property type="entry name" value="FKBP-like"/>
    <property type="match status" value="2"/>
</dbReference>
<accession>A0A0A2LRA2</accession>
<feature type="domain" description="PpiC" evidence="3">
    <location>
        <begin position="304"/>
        <end position="399"/>
    </location>
</feature>
<dbReference type="SUPFAM" id="SSF109998">
    <property type="entry name" value="Triger factor/SurA peptide-binding domain-like"/>
    <property type="match status" value="1"/>
</dbReference>
<dbReference type="Gene3D" id="1.10.4030.10">
    <property type="entry name" value="Porin chaperone SurA, peptide-binding domain"/>
    <property type="match status" value="1"/>
</dbReference>
<dbReference type="InterPro" id="IPR046357">
    <property type="entry name" value="PPIase_dom_sf"/>
</dbReference>
<comment type="caution">
    <text evidence="4">The sequence shown here is derived from an EMBL/GenBank/DDBJ whole genome shotgun (WGS) entry which is preliminary data.</text>
</comment>
<dbReference type="PROSITE" id="PS50198">
    <property type="entry name" value="PPIC_PPIASE_2"/>
    <property type="match status" value="2"/>
</dbReference>
<dbReference type="eggNOG" id="COG0760">
    <property type="taxonomic scope" value="Bacteria"/>
</dbReference>
<dbReference type="PANTHER" id="PTHR47245:SF2">
    <property type="entry name" value="PEPTIDYL-PROLYL CIS-TRANS ISOMERASE HP_0175-RELATED"/>
    <property type="match status" value="1"/>
</dbReference>
<evidence type="ECO:0000256" key="2">
    <source>
        <dbReference type="SAM" id="SignalP"/>
    </source>
</evidence>
<dbReference type="Pfam" id="PF00639">
    <property type="entry name" value="Rotamase"/>
    <property type="match status" value="2"/>
</dbReference>
<feature type="chain" id="PRO_5007760369" evidence="2">
    <location>
        <begin position="32"/>
        <end position="477"/>
    </location>
</feature>
<dbReference type="EMBL" id="JRLV01000006">
    <property type="protein sequence ID" value="KGO81876.1"/>
    <property type="molecule type" value="Genomic_DNA"/>
</dbReference>
<dbReference type="STRING" id="1406840.Q763_06305"/>
<dbReference type="PANTHER" id="PTHR47245">
    <property type="entry name" value="PEPTIDYLPROLYL ISOMERASE"/>
    <property type="match status" value="1"/>
</dbReference>
<evidence type="ECO:0000313" key="5">
    <source>
        <dbReference type="Proteomes" id="UP000030129"/>
    </source>
</evidence>
<evidence type="ECO:0000256" key="1">
    <source>
        <dbReference type="PROSITE-ProRule" id="PRU00278"/>
    </source>
</evidence>
<dbReference type="InterPro" id="IPR000297">
    <property type="entry name" value="PPIase_PpiC"/>
</dbReference>
<evidence type="ECO:0000313" key="4">
    <source>
        <dbReference type="EMBL" id="KGO81876.1"/>
    </source>
</evidence>
<keyword evidence="5" id="KW-1185">Reference proteome</keyword>
<feature type="signal peptide" evidence="2">
    <location>
        <begin position="1"/>
        <end position="31"/>
    </location>
</feature>
<keyword evidence="2" id="KW-0732">Signal</keyword>
<dbReference type="InterPro" id="IPR027304">
    <property type="entry name" value="Trigger_fact/SurA_dom_sf"/>
</dbReference>
<keyword evidence="1 4" id="KW-0413">Isomerase</keyword>
<dbReference type="Proteomes" id="UP000030129">
    <property type="component" value="Unassembled WGS sequence"/>
</dbReference>
<reference evidence="4 5" key="1">
    <citation type="submission" date="2013-09" db="EMBL/GenBank/DDBJ databases">
        <authorList>
            <person name="Zeng Z."/>
            <person name="Chen C."/>
        </authorList>
    </citation>
    <scope>NUCLEOTIDE SEQUENCE [LARGE SCALE GENOMIC DNA]</scope>
    <source>
        <strain evidence="4 5">F44-8</strain>
    </source>
</reference>
<organism evidence="4 5">
    <name type="scientific">Flavobacterium beibuense F44-8</name>
    <dbReference type="NCBI Taxonomy" id="1406840"/>
    <lineage>
        <taxon>Bacteria</taxon>
        <taxon>Pseudomonadati</taxon>
        <taxon>Bacteroidota</taxon>
        <taxon>Flavobacteriia</taxon>
        <taxon>Flavobacteriales</taxon>
        <taxon>Flavobacteriaceae</taxon>
        <taxon>Flavobacterium</taxon>
    </lineage>
</organism>
<dbReference type="Gene3D" id="3.10.50.40">
    <property type="match status" value="2"/>
</dbReference>
<keyword evidence="1" id="KW-0697">Rotamase</keyword>
<dbReference type="AlphaFoldDB" id="A0A0A2LRA2"/>
<name>A0A0A2LRA2_9FLAO</name>
<sequence length="477" mass="54806">MRLKIKTMKFINSKLALFLVTSCMVFGSVSAQEIIKDEPVQDTVKPRAPKGKMKVDGIVAVVGDFVVLDSDIDMMYKELQAQEVSVKDITRCELLGKLMEDKLYAHHAIQDSIIVSDVEVNERMQQQIDYFVEQLGSEQRMVEYFKKRDLPSFKEELFEMIKNQKLTEQMQKKIIDEVEVTPEEVKIFFSKFKGDEIPQFGAEVEIAQIVVKPEISQEEKQKVIDRLKEIKKEVEGGASFYSKAVLYSEDPGSRSSGGFYKMTRKTAFVKEFKDAAFSLDEGEISDPVETEFGYHLIYVEKIRGQEIDVRHILMKPKVSKEAEAAAKKKIENIRERILSGEITFADAAKSESDEKETRNSGGLLMNPRTLETRFELTKLPSELYSAVYDLKEGDITQPLLEDDPRTGKVFKIMTVATRYPDHKADFAQDYLKIKELALKEKQIGVIGEWSEEKIKETYIKVAKEYQDCKFANHWVKK</sequence>
<dbReference type="GO" id="GO:0003755">
    <property type="term" value="F:peptidyl-prolyl cis-trans isomerase activity"/>
    <property type="evidence" value="ECO:0007669"/>
    <property type="project" value="UniProtKB-KW"/>
</dbReference>
<proteinExistence type="predicted"/>
<dbReference type="InterPro" id="IPR050245">
    <property type="entry name" value="PrsA_foldase"/>
</dbReference>
<gene>
    <name evidence="4" type="ORF">Q763_06305</name>
</gene>
<feature type="domain" description="PpiC" evidence="3">
    <location>
        <begin position="201"/>
        <end position="301"/>
    </location>
</feature>